<evidence type="ECO:0000313" key="1">
    <source>
        <dbReference type="EMBL" id="MBE9668106.1"/>
    </source>
</evidence>
<protein>
    <submittedName>
        <fullName evidence="1">Uncharacterized protein</fullName>
    </submittedName>
</protein>
<organism evidence="1 2">
    <name type="scientific">Mucilaginibacter boryungensis</name>
    <dbReference type="NCBI Taxonomy" id="768480"/>
    <lineage>
        <taxon>Bacteria</taxon>
        <taxon>Pseudomonadati</taxon>
        <taxon>Bacteroidota</taxon>
        <taxon>Sphingobacteriia</taxon>
        <taxon>Sphingobacteriales</taxon>
        <taxon>Sphingobacteriaceae</taxon>
        <taxon>Mucilaginibacter</taxon>
    </lineage>
</organism>
<dbReference type="EMBL" id="JADFFM010000002">
    <property type="protein sequence ID" value="MBE9668106.1"/>
    <property type="molecule type" value="Genomic_DNA"/>
</dbReference>
<proteinExistence type="predicted"/>
<gene>
    <name evidence="1" type="ORF">IRJ18_17175</name>
</gene>
<evidence type="ECO:0000313" key="2">
    <source>
        <dbReference type="Proteomes" id="UP000632774"/>
    </source>
</evidence>
<name>A0ABR9XL41_9SPHI</name>
<dbReference type="RefSeq" id="WP_194107532.1">
    <property type="nucleotide sequence ID" value="NZ_JADFFM010000002.1"/>
</dbReference>
<dbReference type="Proteomes" id="UP000632774">
    <property type="component" value="Unassembled WGS sequence"/>
</dbReference>
<accession>A0ABR9XL41</accession>
<sequence>MKPIDELSNTEKAKLLFQLFPNEIPAFIDFLSAMCETMLENQEQEKAAWTNGFITFDFWRSLIVQAQQHITKYGAGLKLNERLFSEVLFEGYAAMFTVHCLIIATTVKKHPNKKFSQTIDLLFNP</sequence>
<comment type="caution">
    <text evidence="1">The sequence shown here is derived from an EMBL/GenBank/DDBJ whole genome shotgun (WGS) entry which is preliminary data.</text>
</comment>
<reference evidence="1 2" key="1">
    <citation type="submission" date="2020-10" db="EMBL/GenBank/DDBJ databases">
        <title>Mucilaginibacter mali sp. nov., isolated from rhizosphere soil of apple orchard.</title>
        <authorList>
            <person name="Lee J.-S."/>
            <person name="Kim H.S."/>
            <person name="Kim J.-S."/>
        </authorList>
    </citation>
    <scope>NUCLEOTIDE SEQUENCE [LARGE SCALE GENOMIC DNA]</scope>
    <source>
        <strain evidence="1 2">KCTC 23157</strain>
    </source>
</reference>
<keyword evidence="2" id="KW-1185">Reference proteome</keyword>